<dbReference type="RefSeq" id="WP_048709475.1">
    <property type="nucleotide sequence ID" value="NZ_CP014646.1"/>
</dbReference>
<keyword evidence="3" id="KW-1185">Reference proteome</keyword>
<evidence type="ECO:0000313" key="2">
    <source>
        <dbReference type="EMBL" id="AMO36233.1"/>
    </source>
</evidence>
<dbReference type="EMBL" id="CP014646">
    <property type="protein sequence ID" value="AMO36233.1"/>
    <property type="molecule type" value="Genomic_DNA"/>
</dbReference>
<evidence type="ECO:0000313" key="3">
    <source>
        <dbReference type="Proteomes" id="UP000036902"/>
    </source>
</evidence>
<accession>A0A127K2R0</accession>
<dbReference type="AlphaFoldDB" id="A0A127K2R0"/>
<reference evidence="3" key="1">
    <citation type="submission" date="2016-03" db="EMBL/GenBank/DDBJ databases">
        <authorList>
            <person name="Ma C."/>
            <person name="Zhou S."/>
            <person name="Yang G."/>
        </authorList>
    </citation>
    <scope>NUCLEOTIDE SEQUENCE [LARGE SCALE GENOMIC DNA]</scope>
    <source>
        <strain evidence="3">SgZ-1</strain>
    </source>
</reference>
<dbReference type="STRING" id="1134435.AC731_004360"/>
<name>A0A127K2R0_9RHOO</name>
<feature type="region of interest" description="Disordered" evidence="1">
    <location>
        <begin position="94"/>
        <end position="116"/>
    </location>
</feature>
<protein>
    <submittedName>
        <fullName evidence="2">Uncharacterized protein</fullName>
    </submittedName>
</protein>
<sequence>MTIEKEKGAVPFESAPHITDANDFINLLMHLHKMFDPVDPVVFMPTGVTECWRCGCDVTPENVGMLKRLADLGSNASICATFCQSCAEAIDDEREAATRPPATSMTLPRRSLGKHPRRYPANGRALAEDPPALDQALNVAIGWPIAETLPAPKIIVQPEDDPARLRLELAAGRRVYVAHSAAANPEHLLKLAQTLIDYGALCVDLIVHPPRPGAGRERLRVVPEMPA</sequence>
<organism evidence="2 3">
    <name type="scientific">Thauera humireducens</name>
    <dbReference type="NCBI Taxonomy" id="1134435"/>
    <lineage>
        <taxon>Bacteria</taxon>
        <taxon>Pseudomonadati</taxon>
        <taxon>Pseudomonadota</taxon>
        <taxon>Betaproteobacteria</taxon>
        <taxon>Rhodocyclales</taxon>
        <taxon>Zoogloeaceae</taxon>
        <taxon>Thauera</taxon>
    </lineage>
</organism>
<gene>
    <name evidence="2" type="ORF">AC731_004360</name>
</gene>
<dbReference type="KEGG" id="thu:AC731_004360"/>
<evidence type="ECO:0000256" key="1">
    <source>
        <dbReference type="SAM" id="MobiDB-lite"/>
    </source>
</evidence>
<dbReference type="Proteomes" id="UP000036902">
    <property type="component" value="Chromosome"/>
</dbReference>
<proteinExistence type="predicted"/>